<reference evidence="1 2" key="1">
    <citation type="submission" date="2016-03" db="EMBL/GenBank/DDBJ databases">
        <title>Trachymyrmex septentrionalis WGS genome.</title>
        <authorList>
            <person name="Nygaard S."/>
            <person name="Hu H."/>
            <person name="Boomsma J."/>
            <person name="Zhang G."/>
        </authorList>
    </citation>
    <scope>NUCLEOTIDE SEQUENCE [LARGE SCALE GENOMIC DNA]</scope>
    <source>
        <strain evidence="1">Tsep2-gDNA-1</strain>
        <tissue evidence="1">Whole body</tissue>
    </source>
</reference>
<gene>
    <name evidence="1" type="ORF">ALC56_01343</name>
</gene>
<keyword evidence="2" id="KW-1185">Reference proteome</keyword>
<name>A0A151K0K6_9HYME</name>
<sequence>MDRLNLAGIRGETNICESHAPFRSRNMGQRLERCGSHRDEVLVQDGVRSGVSRNIDCHQSISFVGRGGIESEKPIPVDRRGI</sequence>
<evidence type="ECO:0000313" key="2">
    <source>
        <dbReference type="Proteomes" id="UP000078541"/>
    </source>
</evidence>
<accession>A0A151K0K6</accession>
<dbReference type="AlphaFoldDB" id="A0A151K0K6"/>
<dbReference type="Proteomes" id="UP000078541">
    <property type="component" value="Unassembled WGS sequence"/>
</dbReference>
<evidence type="ECO:0000313" key="1">
    <source>
        <dbReference type="EMBL" id="KYN44221.1"/>
    </source>
</evidence>
<protein>
    <submittedName>
        <fullName evidence="1">Uncharacterized protein</fullName>
    </submittedName>
</protein>
<dbReference type="EMBL" id="KQ981250">
    <property type="protein sequence ID" value="KYN44221.1"/>
    <property type="molecule type" value="Genomic_DNA"/>
</dbReference>
<proteinExistence type="predicted"/>
<organism evidence="1 2">
    <name type="scientific">Trachymyrmex septentrionalis</name>
    <dbReference type="NCBI Taxonomy" id="34720"/>
    <lineage>
        <taxon>Eukaryota</taxon>
        <taxon>Metazoa</taxon>
        <taxon>Ecdysozoa</taxon>
        <taxon>Arthropoda</taxon>
        <taxon>Hexapoda</taxon>
        <taxon>Insecta</taxon>
        <taxon>Pterygota</taxon>
        <taxon>Neoptera</taxon>
        <taxon>Endopterygota</taxon>
        <taxon>Hymenoptera</taxon>
        <taxon>Apocrita</taxon>
        <taxon>Aculeata</taxon>
        <taxon>Formicoidea</taxon>
        <taxon>Formicidae</taxon>
        <taxon>Myrmicinae</taxon>
        <taxon>Trachymyrmex</taxon>
    </lineage>
</organism>